<gene>
    <name evidence="2" type="ORF">PS659_05577</name>
</gene>
<feature type="region of interest" description="Disordered" evidence="1">
    <location>
        <begin position="76"/>
        <end position="96"/>
    </location>
</feature>
<name>A0A5E6XNN2_PSEFL</name>
<protein>
    <submittedName>
        <fullName evidence="2">Uncharacterized protein</fullName>
    </submittedName>
</protein>
<proteinExistence type="predicted"/>
<evidence type="ECO:0000256" key="1">
    <source>
        <dbReference type="SAM" id="MobiDB-lite"/>
    </source>
</evidence>
<dbReference type="AlphaFoldDB" id="A0A5E6XNN2"/>
<accession>A0A5E6XNN2</accession>
<evidence type="ECO:0000313" key="3">
    <source>
        <dbReference type="Proteomes" id="UP000326729"/>
    </source>
</evidence>
<dbReference type="Proteomes" id="UP000326729">
    <property type="component" value="Unassembled WGS sequence"/>
</dbReference>
<organism evidence="2 3">
    <name type="scientific">Pseudomonas fluorescens</name>
    <dbReference type="NCBI Taxonomy" id="294"/>
    <lineage>
        <taxon>Bacteria</taxon>
        <taxon>Pseudomonadati</taxon>
        <taxon>Pseudomonadota</taxon>
        <taxon>Gammaproteobacteria</taxon>
        <taxon>Pseudomonadales</taxon>
        <taxon>Pseudomonadaceae</taxon>
        <taxon>Pseudomonas</taxon>
    </lineage>
</organism>
<reference evidence="2 3" key="1">
    <citation type="submission" date="2019-09" db="EMBL/GenBank/DDBJ databases">
        <authorList>
            <person name="Chandra G."/>
            <person name="Truman W A."/>
        </authorList>
    </citation>
    <scope>NUCLEOTIDE SEQUENCE [LARGE SCALE GENOMIC DNA]</scope>
    <source>
        <strain evidence="2">PS659</strain>
    </source>
</reference>
<sequence length="142" mass="16500">MGKRRDGVRTTGNPERNLAARNQLQLTHFILQPRIGQRLNLEQQLKLIRVRHVIEQRNRRKLRIDQAISLQRLTGKHRQLTRHHHNAPRSMSRRRKVSYSEIMSPWAMISSGERPLKNSLSLAIEAKPYTLSGLSNTSRNVA</sequence>
<dbReference type="EMBL" id="CABVGY010000048">
    <property type="protein sequence ID" value="VVN42983.1"/>
    <property type="molecule type" value="Genomic_DNA"/>
</dbReference>
<evidence type="ECO:0000313" key="2">
    <source>
        <dbReference type="EMBL" id="VVN42983.1"/>
    </source>
</evidence>